<keyword evidence="2" id="KW-1185">Reference proteome</keyword>
<evidence type="ECO:0000313" key="1">
    <source>
        <dbReference type="EMBL" id="GFY41218.1"/>
    </source>
</evidence>
<gene>
    <name evidence="1" type="ORF">TNIN_304761</name>
</gene>
<organism evidence="1 2">
    <name type="scientific">Trichonephila inaurata madagascariensis</name>
    <dbReference type="NCBI Taxonomy" id="2747483"/>
    <lineage>
        <taxon>Eukaryota</taxon>
        <taxon>Metazoa</taxon>
        <taxon>Ecdysozoa</taxon>
        <taxon>Arthropoda</taxon>
        <taxon>Chelicerata</taxon>
        <taxon>Arachnida</taxon>
        <taxon>Araneae</taxon>
        <taxon>Araneomorphae</taxon>
        <taxon>Entelegynae</taxon>
        <taxon>Araneoidea</taxon>
        <taxon>Nephilidae</taxon>
        <taxon>Trichonephila</taxon>
        <taxon>Trichonephila inaurata</taxon>
    </lineage>
</organism>
<protein>
    <submittedName>
        <fullName evidence="1">Uncharacterized protein</fullName>
    </submittedName>
</protein>
<reference evidence="1" key="1">
    <citation type="submission" date="2020-08" db="EMBL/GenBank/DDBJ databases">
        <title>Multicomponent nature underlies the extraordinary mechanical properties of spider dragline silk.</title>
        <authorList>
            <person name="Kono N."/>
            <person name="Nakamura H."/>
            <person name="Mori M."/>
            <person name="Yoshida Y."/>
            <person name="Ohtoshi R."/>
            <person name="Malay A.D."/>
            <person name="Moran D.A.P."/>
            <person name="Tomita M."/>
            <person name="Numata K."/>
            <person name="Arakawa K."/>
        </authorList>
    </citation>
    <scope>NUCLEOTIDE SEQUENCE</scope>
</reference>
<dbReference type="Proteomes" id="UP000886998">
    <property type="component" value="Unassembled WGS sequence"/>
</dbReference>
<accession>A0A8X6WTT1</accession>
<evidence type="ECO:0000313" key="2">
    <source>
        <dbReference type="Proteomes" id="UP000886998"/>
    </source>
</evidence>
<comment type="caution">
    <text evidence="1">The sequence shown here is derived from an EMBL/GenBank/DDBJ whole genome shotgun (WGS) entry which is preliminary data.</text>
</comment>
<dbReference type="EMBL" id="BMAV01002361">
    <property type="protein sequence ID" value="GFY41218.1"/>
    <property type="molecule type" value="Genomic_DNA"/>
</dbReference>
<dbReference type="AlphaFoldDB" id="A0A8X6WTT1"/>
<proteinExistence type="predicted"/>
<sequence>MIGTSVSRQNRVPVTMETRVVPAVSWFLSANFFVAVEFGTLPDERTTVNGDLELMMSCKRGCSQKKDPGSSCQDRQQWN</sequence>
<name>A0A8X6WTT1_9ARAC</name>